<dbReference type="EMBL" id="GGEC01029102">
    <property type="protein sequence ID" value="MBX09586.1"/>
    <property type="molecule type" value="Transcribed_RNA"/>
</dbReference>
<organism evidence="1">
    <name type="scientific">Rhizophora mucronata</name>
    <name type="common">Asiatic mangrove</name>
    <dbReference type="NCBI Taxonomy" id="61149"/>
    <lineage>
        <taxon>Eukaryota</taxon>
        <taxon>Viridiplantae</taxon>
        <taxon>Streptophyta</taxon>
        <taxon>Embryophyta</taxon>
        <taxon>Tracheophyta</taxon>
        <taxon>Spermatophyta</taxon>
        <taxon>Magnoliopsida</taxon>
        <taxon>eudicotyledons</taxon>
        <taxon>Gunneridae</taxon>
        <taxon>Pentapetalae</taxon>
        <taxon>rosids</taxon>
        <taxon>fabids</taxon>
        <taxon>Malpighiales</taxon>
        <taxon>Rhizophoraceae</taxon>
        <taxon>Rhizophora</taxon>
    </lineage>
</organism>
<proteinExistence type="predicted"/>
<evidence type="ECO:0000313" key="1">
    <source>
        <dbReference type="EMBL" id="MBX09586.1"/>
    </source>
</evidence>
<accession>A0A2P2KV26</accession>
<dbReference type="AlphaFoldDB" id="A0A2P2KV26"/>
<sequence>MPMDGNWPDWLATTNLLSQNLGHLNYVAKSTINKFRDVRPQMFFWNVFILWPKRYTDDISTTALPHLIHIILQVSKSQHLGGFTITPINIRS</sequence>
<name>A0A2P2KV26_RHIMU</name>
<protein>
    <submittedName>
        <fullName evidence="1">Uncharacterized protein MANES_14G117000</fullName>
    </submittedName>
</protein>
<reference evidence="1" key="1">
    <citation type="submission" date="2018-02" db="EMBL/GenBank/DDBJ databases">
        <title>Rhizophora mucronata_Transcriptome.</title>
        <authorList>
            <person name="Meera S.P."/>
            <person name="Sreeshan A."/>
            <person name="Augustine A."/>
        </authorList>
    </citation>
    <scope>NUCLEOTIDE SEQUENCE</scope>
    <source>
        <tissue evidence="1">Leaf</tissue>
    </source>
</reference>